<protein>
    <submittedName>
        <fullName evidence="2">Uncharacterized protein</fullName>
    </submittedName>
</protein>
<feature type="compositionally biased region" description="Acidic residues" evidence="1">
    <location>
        <begin position="88"/>
        <end position="100"/>
    </location>
</feature>
<evidence type="ECO:0000313" key="2">
    <source>
        <dbReference type="EMBL" id="CAD8409554.1"/>
    </source>
</evidence>
<proteinExistence type="predicted"/>
<name>A0A7S0GCI9_9STRA</name>
<organism evidence="2">
    <name type="scientific">Proboscia inermis</name>
    <dbReference type="NCBI Taxonomy" id="420281"/>
    <lineage>
        <taxon>Eukaryota</taxon>
        <taxon>Sar</taxon>
        <taxon>Stramenopiles</taxon>
        <taxon>Ochrophyta</taxon>
        <taxon>Bacillariophyta</taxon>
        <taxon>Coscinodiscophyceae</taxon>
        <taxon>Rhizosoleniophycidae</taxon>
        <taxon>Rhizosoleniales</taxon>
        <taxon>Rhizosoleniaceae</taxon>
        <taxon>Proboscia</taxon>
    </lineage>
</organism>
<accession>A0A7S0GCI9</accession>
<sequence>MSFIPKGRKKAIKFDSRKHVIVNSNSANKIPQDKQPRQEKRKRELITTSNKIPEDDTKAVDQGSRKRLRRRATAVVKKLTYAENDCSTTEDDASSDESEQEFEKESHNSRRASSVLLKSSSPTKREKGIIKTERFIAPSSFSISGSNDHHEALRSRIFETASSPKNIIGGESDWRSQAAIDY</sequence>
<gene>
    <name evidence="2" type="ORF">PINE0816_LOCUS5677</name>
</gene>
<dbReference type="EMBL" id="HBEL01011920">
    <property type="protein sequence ID" value="CAD8409554.1"/>
    <property type="molecule type" value="Transcribed_RNA"/>
</dbReference>
<feature type="compositionally biased region" description="Basic residues" evidence="1">
    <location>
        <begin position="1"/>
        <end position="11"/>
    </location>
</feature>
<feature type="region of interest" description="Disordered" evidence="1">
    <location>
        <begin position="1"/>
        <end position="130"/>
    </location>
</feature>
<evidence type="ECO:0000256" key="1">
    <source>
        <dbReference type="SAM" id="MobiDB-lite"/>
    </source>
</evidence>
<feature type="compositionally biased region" description="Basic and acidic residues" evidence="1">
    <location>
        <begin position="31"/>
        <end position="45"/>
    </location>
</feature>
<reference evidence="2" key="1">
    <citation type="submission" date="2021-01" db="EMBL/GenBank/DDBJ databases">
        <authorList>
            <person name="Corre E."/>
            <person name="Pelletier E."/>
            <person name="Niang G."/>
            <person name="Scheremetjew M."/>
            <person name="Finn R."/>
            <person name="Kale V."/>
            <person name="Holt S."/>
            <person name="Cochrane G."/>
            <person name="Meng A."/>
            <person name="Brown T."/>
            <person name="Cohen L."/>
        </authorList>
    </citation>
    <scope>NUCLEOTIDE SEQUENCE</scope>
    <source>
        <strain evidence="2">CCAP1064/1</strain>
    </source>
</reference>
<dbReference type="AlphaFoldDB" id="A0A7S0GCI9"/>